<feature type="region of interest" description="Disordered" evidence="1">
    <location>
        <begin position="670"/>
        <end position="694"/>
    </location>
</feature>
<feature type="region of interest" description="Disordered" evidence="1">
    <location>
        <begin position="590"/>
        <end position="643"/>
    </location>
</feature>
<reference evidence="4 5" key="1">
    <citation type="submission" date="2017-03" db="EMBL/GenBank/DDBJ databases">
        <title>Genomes of endolithic fungi from Antarctica.</title>
        <authorList>
            <person name="Coleine C."/>
            <person name="Masonjones S."/>
            <person name="Stajich J.E."/>
        </authorList>
    </citation>
    <scope>NUCLEOTIDE SEQUENCE [LARGE SCALE GENOMIC DNA]</scope>
    <source>
        <strain evidence="4 5">CCFEE 5311</strain>
    </source>
</reference>
<dbReference type="PANTHER" id="PTHR42078:SF1">
    <property type="entry name" value="GLUCAN 1, 4-ALPHA-GLUCOSIDASE"/>
    <property type="match status" value="1"/>
</dbReference>
<feature type="compositionally biased region" description="Acidic residues" evidence="1">
    <location>
        <begin position="189"/>
        <end position="198"/>
    </location>
</feature>
<evidence type="ECO:0000313" key="5">
    <source>
        <dbReference type="Proteomes" id="UP000310066"/>
    </source>
</evidence>
<evidence type="ECO:0000256" key="2">
    <source>
        <dbReference type="SAM" id="Phobius"/>
    </source>
</evidence>
<feature type="compositionally biased region" description="Acidic residues" evidence="1">
    <location>
        <begin position="21"/>
        <end position="32"/>
    </location>
</feature>
<dbReference type="PANTHER" id="PTHR42078">
    <property type="entry name" value="GLUCAN 1, 4-ALPHA-GLUCOSIDASE"/>
    <property type="match status" value="1"/>
</dbReference>
<keyword evidence="2" id="KW-1133">Transmembrane helix</keyword>
<dbReference type="InterPro" id="IPR056722">
    <property type="entry name" value="DUF7820"/>
</dbReference>
<evidence type="ECO:0000313" key="4">
    <source>
        <dbReference type="EMBL" id="TKA49567.1"/>
    </source>
</evidence>
<accession>A0A4U0VJX8</accession>
<gene>
    <name evidence="4" type="ORF">B0A54_00234</name>
</gene>
<feature type="compositionally biased region" description="Low complexity" evidence="1">
    <location>
        <begin position="118"/>
        <end position="133"/>
    </location>
</feature>
<dbReference type="STRING" id="329885.A0A4U0VJX8"/>
<evidence type="ECO:0000259" key="3">
    <source>
        <dbReference type="Pfam" id="PF25130"/>
    </source>
</evidence>
<feature type="domain" description="DUF7820" evidence="3">
    <location>
        <begin position="659"/>
        <end position="790"/>
    </location>
</feature>
<feature type="compositionally biased region" description="Polar residues" evidence="1">
    <location>
        <begin position="48"/>
        <end position="65"/>
    </location>
</feature>
<dbReference type="Proteomes" id="UP000310066">
    <property type="component" value="Unassembled WGS sequence"/>
</dbReference>
<keyword evidence="2" id="KW-0472">Membrane</keyword>
<feature type="domain" description="DUF7820" evidence="3">
    <location>
        <begin position="387"/>
        <end position="621"/>
    </location>
</feature>
<comment type="caution">
    <text evidence="4">The sequence shown here is derived from an EMBL/GenBank/DDBJ whole genome shotgun (WGS) entry which is preliminary data.</text>
</comment>
<feature type="region of interest" description="Disordered" evidence="1">
    <location>
        <begin position="1"/>
        <end position="240"/>
    </location>
</feature>
<dbReference type="AlphaFoldDB" id="A0A4U0VJX8"/>
<dbReference type="EMBL" id="NAJP01000001">
    <property type="protein sequence ID" value="TKA49567.1"/>
    <property type="molecule type" value="Genomic_DNA"/>
</dbReference>
<organism evidence="4 5">
    <name type="scientific">Friedmanniomyces endolithicus</name>
    <dbReference type="NCBI Taxonomy" id="329885"/>
    <lineage>
        <taxon>Eukaryota</taxon>
        <taxon>Fungi</taxon>
        <taxon>Dikarya</taxon>
        <taxon>Ascomycota</taxon>
        <taxon>Pezizomycotina</taxon>
        <taxon>Dothideomycetes</taxon>
        <taxon>Dothideomycetidae</taxon>
        <taxon>Mycosphaerellales</taxon>
        <taxon>Teratosphaeriaceae</taxon>
        <taxon>Friedmanniomyces</taxon>
    </lineage>
</organism>
<feature type="transmembrane region" description="Helical" evidence="2">
    <location>
        <begin position="346"/>
        <end position="372"/>
    </location>
</feature>
<proteinExistence type="predicted"/>
<dbReference type="Pfam" id="PF25130">
    <property type="entry name" value="DUF7820"/>
    <property type="match status" value="2"/>
</dbReference>
<protein>
    <recommendedName>
        <fullName evidence="3">DUF7820 domain-containing protein</fullName>
    </recommendedName>
</protein>
<feature type="compositionally biased region" description="Polar residues" evidence="1">
    <location>
        <begin position="148"/>
        <end position="158"/>
    </location>
</feature>
<name>A0A4U0VJX8_9PEZI</name>
<sequence length="794" mass="84807">MERRSLLDGELTPTRESANVFDDEYEVEDDGIADGYRPATDGGERSARGSTEFYNQPMRTRSAHSATRPASPLSPGTVGEGSRNSTRKPRGQENPFASPEDAEETPSLLSFEPDMAHRSVSSASSRNFASTSTPVFGAGPSHPYNMYPQDSLQRTPSLATQSTARAASRRSAAAAGPQHPYAMYPQGVSEDDDDDETVLQDAAPVGFPGLGRSYQRRVGPDGEEQDIVGADGHAEQLPPYTRYPEEGAEKVPLLGVPAPPTALHSRAPVAGTDPTMALMHEPIRPVTPQPQSMMDESNLRGDRPASLTNVESMRTDSAEDSMLSNKSWKEKTWKEKRKTRFCGVPFWWLLLGASVATFITAVLAGVIGGFFAHEKEKARDALAAASTRFYDASAIATPASGPPTGTYKLPLSTPQETQAACLTVPNQQPAWSCNFAGLPAQAISVGIPPNGNQTGAFLFSAADNDDQLYYGAQQPFMQTSWAPFHAVQDNDSPESGPAFYFQQMYDKVVVVPEAALSLPGKPPPPPPGKEKRQGLQIDEKWLLQKQVAQAGEKPWFCVWNNTFIEGFIYVQQPVASTYLFKTTAAIATPTPNATAATGTSATGTPATGTSATGTSATGTSATQTTAAPSGSPTSFITTTVTGPTGTTTFTGPAAQYSDWSSQVAQYQTASTGSTNSYNNNNANNGSPSGHSKRHDFDDAILDQLQTYPYVVKIEERRVQGNNVTPYCQQYQVLDNGGYNWVADANGNPITIQLQESDPGYGAYQSAGEAGPTSIKGRSVVAGVCHCQWLSGQAS</sequence>
<evidence type="ECO:0000256" key="1">
    <source>
        <dbReference type="SAM" id="MobiDB-lite"/>
    </source>
</evidence>
<feature type="compositionally biased region" description="Low complexity" evidence="1">
    <location>
        <begin position="159"/>
        <end position="175"/>
    </location>
</feature>
<feature type="compositionally biased region" description="Low complexity" evidence="1">
    <location>
        <begin position="670"/>
        <end position="689"/>
    </location>
</feature>
<dbReference type="OrthoDB" id="5384459at2759"/>
<keyword evidence="2" id="KW-0812">Transmembrane</keyword>